<organism evidence="2 3">
    <name type="scientific">Stegodyphus mimosarum</name>
    <name type="common">African social velvet spider</name>
    <dbReference type="NCBI Taxonomy" id="407821"/>
    <lineage>
        <taxon>Eukaryota</taxon>
        <taxon>Metazoa</taxon>
        <taxon>Ecdysozoa</taxon>
        <taxon>Arthropoda</taxon>
        <taxon>Chelicerata</taxon>
        <taxon>Arachnida</taxon>
        <taxon>Araneae</taxon>
        <taxon>Araneomorphae</taxon>
        <taxon>Entelegynae</taxon>
        <taxon>Eresoidea</taxon>
        <taxon>Eresidae</taxon>
        <taxon>Stegodyphus</taxon>
    </lineage>
</organism>
<protein>
    <submittedName>
        <fullName evidence="2">Uncharacterized protein</fullName>
    </submittedName>
</protein>
<gene>
    <name evidence="2" type="ORF">X975_01240</name>
</gene>
<dbReference type="AlphaFoldDB" id="A0A087T4P2"/>
<keyword evidence="1" id="KW-0812">Transmembrane</keyword>
<evidence type="ECO:0000313" key="2">
    <source>
        <dbReference type="EMBL" id="KFM60081.1"/>
    </source>
</evidence>
<evidence type="ECO:0000313" key="3">
    <source>
        <dbReference type="Proteomes" id="UP000054359"/>
    </source>
</evidence>
<proteinExistence type="predicted"/>
<feature type="transmembrane region" description="Helical" evidence="1">
    <location>
        <begin position="12"/>
        <end position="29"/>
    </location>
</feature>
<keyword evidence="1" id="KW-1133">Transmembrane helix</keyword>
<evidence type="ECO:0000256" key="1">
    <source>
        <dbReference type="SAM" id="Phobius"/>
    </source>
</evidence>
<name>A0A087T4P2_STEMI</name>
<keyword evidence="3" id="KW-1185">Reference proteome</keyword>
<reference evidence="2 3" key="1">
    <citation type="submission" date="2013-11" db="EMBL/GenBank/DDBJ databases">
        <title>Genome sequencing of Stegodyphus mimosarum.</title>
        <authorList>
            <person name="Bechsgaard J."/>
        </authorList>
    </citation>
    <scope>NUCLEOTIDE SEQUENCE [LARGE SCALE GENOMIC DNA]</scope>
</reference>
<dbReference type="EMBL" id="KK113388">
    <property type="protein sequence ID" value="KFM60081.1"/>
    <property type="molecule type" value="Genomic_DNA"/>
</dbReference>
<accession>A0A087T4P2</accession>
<dbReference type="Proteomes" id="UP000054359">
    <property type="component" value="Unassembled WGS sequence"/>
</dbReference>
<sequence length="93" mass="10448">MPENRFTRNSTVIHFFIFTIITGTSPGLGRIWVGNFFIFGILSVVIKCIVFRCTVAFISFPALYSIGFVLPKEVFGMCARLIAFRAAGRFSRS</sequence>
<keyword evidence="1" id="KW-0472">Membrane</keyword>
<feature type="non-terminal residue" evidence="2">
    <location>
        <position position="93"/>
    </location>
</feature>